<dbReference type="PANTHER" id="PTHR30335">
    <property type="entry name" value="INTEGRAL MEMBRANE PROTEIN OF SOXR-REDUCING COMPLEX"/>
    <property type="match status" value="1"/>
</dbReference>
<name>A0A5K8AHX4_9BACT</name>
<dbReference type="AlphaFoldDB" id="A0A5K8AHX4"/>
<keyword evidence="2" id="KW-0813">Transport</keyword>
<dbReference type="PANTHER" id="PTHR30335:SF1">
    <property type="entry name" value="NA(+)-TRANSLOCATING NADH-QUINONE REDUCTASE SUBUNIT E"/>
    <property type="match status" value="1"/>
</dbReference>
<feature type="transmembrane region" description="Helical" evidence="7">
    <location>
        <begin position="167"/>
        <end position="186"/>
    </location>
</feature>
<dbReference type="InterPro" id="IPR050133">
    <property type="entry name" value="NqrDE/RnfAE_oxidrdctase"/>
</dbReference>
<organism evidence="8 9">
    <name type="scientific">Desulfosarcina ovata subsp. ovata</name>
    <dbReference type="NCBI Taxonomy" id="2752305"/>
    <lineage>
        <taxon>Bacteria</taxon>
        <taxon>Pseudomonadati</taxon>
        <taxon>Thermodesulfobacteriota</taxon>
        <taxon>Desulfobacteria</taxon>
        <taxon>Desulfobacterales</taxon>
        <taxon>Desulfosarcinaceae</taxon>
        <taxon>Desulfosarcina</taxon>
    </lineage>
</organism>
<protein>
    <recommendedName>
        <fullName evidence="10">Electron transport complex subunit A</fullName>
    </recommendedName>
</protein>
<gene>
    <name evidence="8" type="ORF">DSCOOX_54470</name>
</gene>
<keyword evidence="9" id="KW-1185">Reference proteome</keyword>
<evidence type="ECO:0000256" key="5">
    <source>
        <dbReference type="ARBA" id="ARBA00022989"/>
    </source>
</evidence>
<feature type="transmembrane region" description="Helical" evidence="7">
    <location>
        <begin position="38"/>
        <end position="68"/>
    </location>
</feature>
<reference evidence="8 9" key="1">
    <citation type="submission" date="2019-11" db="EMBL/GenBank/DDBJ databases">
        <title>Comparative genomics of hydrocarbon-degrading Desulfosarcina strains.</title>
        <authorList>
            <person name="Watanabe M."/>
            <person name="Kojima H."/>
            <person name="Fukui M."/>
        </authorList>
    </citation>
    <scope>NUCLEOTIDE SEQUENCE [LARGE SCALE GENOMIC DNA]</scope>
    <source>
        <strain evidence="9">oXyS1</strain>
    </source>
</reference>
<dbReference type="EMBL" id="AP021879">
    <property type="protein sequence ID" value="BBO92267.1"/>
    <property type="molecule type" value="Genomic_DNA"/>
</dbReference>
<accession>A0A5K8AHX4</accession>
<evidence type="ECO:0008006" key="10">
    <source>
        <dbReference type="Google" id="ProtNLM"/>
    </source>
</evidence>
<evidence type="ECO:0000256" key="6">
    <source>
        <dbReference type="ARBA" id="ARBA00023136"/>
    </source>
</evidence>
<dbReference type="Pfam" id="PF02508">
    <property type="entry name" value="Rnf-Nqr"/>
    <property type="match status" value="1"/>
</dbReference>
<keyword evidence="5 7" id="KW-1133">Transmembrane helix</keyword>
<comment type="subcellular location">
    <subcellularLocation>
        <location evidence="1">Endomembrane system</location>
        <topology evidence="1">Multi-pass membrane protein</topology>
    </subcellularLocation>
</comment>
<dbReference type="RefSeq" id="WP_155313036.1">
    <property type="nucleotide sequence ID" value="NZ_AP021879.1"/>
</dbReference>
<evidence type="ECO:0000256" key="1">
    <source>
        <dbReference type="ARBA" id="ARBA00004127"/>
    </source>
</evidence>
<keyword evidence="6 7" id="KW-0472">Membrane</keyword>
<keyword evidence="4" id="KW-1278">Translocase</keyword>
<dbReference type="Proteomes" id="UP000422108">
    <property type="component" value="Chromosome"/>
</dbReference>
<feature type="transmembrane region" description="Helical" evidence="7">
    <location>
        <begin position="198"/>
        <end position="219"/>
    </location>
</feature>
<evidence type="ECO:0000256" key="7">
    <source>
        <dbReference type="SAM" id="Phobius"/>
    </source>
</evidence>
<evidence type="ECO:0000256" key="3">
    <source>
        <dbReference type="ARBA" id="ARBA00022692"/>
    </source>
</evidence>
<evidence type="ECO:0000256" key="2">
    <source>
        <dbReference type="ARBA" id="ARBA00022448"/>
    </source>
</evidence>
<dbReference type="InterPro" id="IPR003667">
    <property type="entry name" value="NqrDE/RnfAE"/>
</dbReference>
<keyword evidence="3 7" id="KW-0812">Transmembrane</keyword>
<evidence type="ECO:0000256" key="4">
    <source>
        <dbReference type="ARBA" id="ARBA00022967"/>
    </source>
</evidence>
<evidence type="ECO:0000313" key="8">
    <source>
        <dbReference type="EMBL" id="BBO92267.1"/>
    </source>
</evidence>
<feature type="transmembrane region" description="Helical" evidence="7">
    <location>
        <begin position="123"/>
        <end position="147"/>
    </location>
</feature>
<feature type="transmembrane region" description="Helical" evidence="7">
    <location>
        <begin position="88"/>
        <end position="111"/>
    </location>
</feature>
<sequence length="282" mass="30189">MNYLIDILLIALGAALINNFVLYYFVGICPFIGVSRRVSMAVGMGAAVTFVITIAAFISWSITTFVLMPGAPLTRMAASLFMSAESAAGVDLTILSYIVYIFAISASVQFVEMYVRRFFPILYKAFGVFLPLITTNCAILFACLTIMSHVVGAENPADRWDLGRSLTLAFFGGVGFTIAIVIMAGIREELELCDIPKPFRGAAIALVVGGILAMAFMGFTGVDSGLRKAMTAKPAAIEQEQTSDASPVLKKETILSWAPDCQPASVPVNQPINTILGEICLG</sequence>
<proteinExistence type="predicted"/>
<dbReference type="GO" id="GO:0005886">
    <property type="term" value="C:plasma membrane"/>
    <property type="evidence" value="ECO:0007669"/>
    <property type="project" value="TreeGrafter"/>
</dbReference>
<feature type="transmembrane region" description="Helical" evidence="7">
    <location>
        <begin position="6"/>
        <end position="26"/>
    </location>
</feature>
<evidence type="ECO:0000313" key="9">
    <source>
        <dbReference type="Proteomes" id="UP000422108"/>
    </source>
</evidence>
<dbReference type="GO" id="GO:0012505">
    <property type="term" value="C:endomembrane system"/>
    <property type="evidence" value="ECO:0007669"/>
    <property type="project" value="UniProtKB-SubCell"/>
</dbReference>